<dbReference type="SUPFAM" id="SSF54236">
    <property type="entry name" value="Ubiquitin-like"/>
    <property type="match status" value="1"/>
</dbReference>
<dbReference type="PANTHER" id="PTHR10621">
    <property type="entry name" value="UV EXCISION REPAIR PROTEIN RAD23"/>
    <property type="match status" value="1"/>
</dbReference>
<feature type="domain" description="Ubiquitin-like" evidence="1">
    <location>
        <begin position="1"/>
        <end position="78"/>
    </location>
</feature>
<dbReference type="InParanoid" id="A0A200QL44"/>
<proteinExistence type="predicted"/>
<gene>
    <name evidence="2" type="ORF">BVC80_1741g144</name>
</gene>
<dbReference type="GO" id="GO:0005829">
    <property type="term" value="C:cytosol"/>
    <property type="evidence" value="ECO:0007669"/>
    <property type="project" value="TreeGrafter"/>
</dbReference>
<dbReference type="Proteomes" id="UP000195402">
    <property type="component" value="Unassembled WGS sequence"/>
</dbReference>
<dbReference type="GO" id="GO:0005654">
    <property type="term" value="C:nucleoplasm"/>
    <property type="evidence" value="ECO:0007669"/>
    <property type="project" value="TreeGrafter"/>
</dbReference>
<dbReference type="EMBL" id="MVGT01001732">
    <property type="protein sequence ID" value="OVA11142.1"/>
    <property type="molecule type" value="Genomic_DNA"/>
</dbReference>
<dbReference type="GO" id="GO:0070628">
    <property type="term" value="F:proteasome binding"/>
    <property type="evidence" value="ECO:0007669"/>
    <property type="project" value="TreeGrafter"/>
</dbReference>
<dbReference type="PANTHER" id="PTHR10621:SF61">
    <property type="entry name" value="UBIQUITIN FAMILY PROTEIN"/>
    <property type="match status" value="1"/>
</dbReference>
<reference evidence="2 3" key="1">
    <citation type="journal article" date="2017" name="Mol. Plant">
        <title>The Genome of Medicinal Plant Macleaya cordata Provides New Insights into Benzylisoquinoline Alkaloids Metabolism.</title>
        <authorList>
            <person name="Liu X."/>
            <person name="Liu Y."/>
            <person name="Huang P."/>
            <person name="Ma Y."/>
            <person name="Qing Z."/>
            <person name="Tang Q."/>
            <person name="Cao H."/>
            <person name="Cheng P."/>
            <person name="Zheng Y."/>
            <person name="Yuan Z."/>
            <person name="Zhou Y."/>
            <person name="Liu J."/>
            <person name="Tang Z."/>
            <person name="Zhuo Y."/>
            <person name="Zhang Y."/>
            <person name="Yu L."/>
            <person name="Huang J."/>
            <person name="Yang P."/>
            <person name="Peng Q."/>
            <person name="Zhang J."/>
            <person name="Jiang W."/>
            <person name="Zhang Z."/>
            <person name="Lin K."/>
            <person name="Ro D.K."/>
            <person name="Chen X."/>
            <person name="Xiong X."/>
            <person name="Shang Y."/>
            <person name="Huang S."/>
            <person name="Zeng J."/>
        </authorList>
    </citation>
    <scope>NUCLEOTIDE SEQUENCE [LARGE SCALE GENOMIC DNA]</scope>
    <source>
        <strain evidence="3">cv. BLH2017</strain>
        <tissue evidence="2">Root</tissue>
    </source>
</reference>
<dbReference type="InterPro" id="IPR000626">
    <property type="entry name" value="Ubiquitin-like_dom"/>
</dbReference>
<dbReference type="Gene3D" id="3.10.20.90">
    <property type="entry name" value="Phosphatidylinositol 3-kinase Catalytic Subunit, Chain A, domain 1"/>
    <property type="match status" value="1"/>
</dbReference>
<dbReference type="GO" id="GO:0043161">
    <property type="term" value="P:proteasome-mediated ubiquitin-dependent protein catabolic process"/>
    <property type="evidence" value="ECO:0007669"/>
    <property type="project" value="TreeGrafter"/>
</dbReference>
<evidence type="ECO:0000259" key="1">
    <source>
        <dbReference type="PROSITE" id="PS50053"/>
    </source>
</evidence>
<dbReference type="OMA" id="DESHIYI"/>
<sequence length="110" mass="12392">MRLVVEIMTGALFYVDVDDNATVADLKREIGSQEKLPVDRIIIILVHHNENNNQSVRLIDDRGLLVDCGIRDGSHIHLCFTPVDHDGGSPNHNSFYFTLPDSLFWYGPST</sequence>
<evidence type="ECO:0000313" key="3">
    <source>
        <dbReference type="Proteomes" id="UP000195402"/>
    </source>
</evidence>
<dbReference type="InterPro" id="IPR029071">
    <property type="entry name" value="Ubiquitin-like_domsf"/>
</dbReference>
<dbReference type="PROSITE" id="PS50053">
    <property type="entry name" value="UBIQUITIN_2"/>
    <property type="match status" value="1"/>
</dbReference>
<organism evidence="2 3">
    <name type="scientific">Macleaya cordata</name>
    <name type="common">Five-seeded plume-poppy</name>
    <name type="synonym">Bocconia cordata</name>
    <dbReference type="NCBI Taxonomy" id="56857"/>
    <lineage>
        <taxon>Eukaryota</taxon>
        <taxon>Viridiplantae</taxon>
        <taxon>Streptophyta</taxon>
        <taxon>Embryophyta</taxon>
        <taxon>Tracheophyta</taxon>
        <taxon>Spermatophyta</taxon>
        <taxon>Magnoliopsida</taxon>
        <taxon>Ranunculales</taxon>
        <taxon>Papaveraceae</taxon>
        <taxon>Papaveroideae</taxon>
        <taxon>Macleaya</taxon>
    </lineage>
</organism>
<name>A0A200QL44_MACCD</name>
<comment type="caution">
    <text evidence="2">The sequence shown here is derived from an EMBL/GenBank/DDBJ whole genome shotgun (WGS) entry which is preliminary data.</text>
</comment>
<evidence type="ECO:0000313" key="2">
    <source>
        <dbReference type="EMBL" id="OVA11142.1"/>
    </source>
</evidence>
<dbReference type="CDD" id="cd17039">
    <property type="entry name" value="Ubl_ubiquitin_like"/>
    <property type="match status" value="1"/>
</dbReference>
<dbReference type="GO" id="GO:0043130">
    <property type="term" value="F:ubiquitin binding"/>
    <property type="evidence" value="ECO:0007669"/>
    <property type="project" value="TreeGrafter"/>
</dbReference>
<protein>
    <submittedName>
        <fullName evidence="2">Ubiquitin supergroup</fullName>
    </submittedName>
</protein>
<dbReference type="GO" id="GO:0031593">
    <property type="term" value="F:polyubiquitin modification-dependent protein binding"/>
    <property type="evidence" value="ECO:0007669"/>
    <property type="project" value="TreeGrafter"/>
</dbReference>
<dbReference type="OrthoDB" id="1916003at2759"/>
<dbReference type="AlphaFoldDB" id="A0A200QL44"/>
<accession>A0A200QL44</accession>
<keyword evidence="3" id="KW-1185">Reference proteome</keyword>